<dbReference type="InterPro" id="IPR058982">
    <property type="entry name" value="Beta-barrel_AprE"/>
</dbReference>
<dbReference type="Pfam" id="PF26002">
    <property type="entry name" value="Beta-barrel_AprE"/>
    <property type="match status" value="1"/>
</dbReference>
<dbReference type="PANTHER" id="PTHR30386:SF26">
    <property type="entry name" value="TRANSPORT PROTEIN COMB"/>
    <property type="match status" value="1"/>
</dbReference>
<reference evidence="13 14" key="1">
    <citation type="submission" date="2018-05" db="EMBL/GenBank/DDBJ databases">
        <title>Genome of Sphingosinicella humi QZX222.</title>
        <authorList>
            <person name="Qiao Z."/>
            <person name="Wang G."/>
        </authorList>
    </citation>
    <scope>NUCLEOTIDE SEQUENCE [LARGE SCALE GENOMIC DNA]</scope>
    <source>
        <strain evidence="13 14">QZX222</strain>
    </source>
</reference>
<name>A0A2U2J688_9SPHN</name>
<dbReference type="AlphaFoldDB" id="A0A2U2J688"/>
<evidence type="ECO:0000256" key="6">
    <source>
        <dbReference type="ARBA" id="ARBA00022692"/>
    </source>
</evidence>
<comment type="similarity">
    <text evidence="2 9">Belongs to the membrane fusion protein (MFP) (TC 8.A.1) family.</text>
</comment>
<keyword evidence="4 9" id="KW-1003">Cell membrane</keyword>
<dbReference type="InterPro" id="IPR050739">
    <property type="entry name" value="MFP"/>
</dbReference>
<evidence type="ECO:0000256" key="1">
    <source>
        <dbReference type="ARBA" id="ARBA00004377"/>
    </source>
</evidence>
<keyword evidence="5 9" id="KW-0997">Cell inner membrane</keyword>
<evidence type="ECO:0000313" key="13">
    <source>
        <dbReference type="EMBL" id="PWG03849.1"/>
    </source>
</evidence>
<evidence type="ECO:0000256" key="3">
    <source>
        <dbReference type="ARBA" id="ARBA00022448"/>
    </source>
</evidence>
<gene>
    <name evidence="13" type="ORF">DF286_04780</name>
</gene>
<dbReference type="RefSeq" id="WP_109272023.1">
    <property type="nucleotide sequence ID" value="NZ_QFFF01000001.1"/>
</dbReference>
<evidence type="ECO:0000256" key="9">
    <source>
        <dbReference type="RuleBase" id="RU365093"/>
    </source>
</evidence>
<dbReference type="InterPro" id="IPR010129">
    <property type="entry name" value="T1SS_HlyD"/>
</dbReference>
<keyword evidence="6 9" id="KW-0812">Transmembrane</keyword>
<sequence length="433" mass="46337">MNHSTLEDYIDKVRPATASNLLLWMIGGFVLVFIIWASLTELDRTVSGQGRVIPSSQLQVVSNLEGGVVEAILASTGDLVKRGAALVRLDQTATGSEYSSNRSQFEALRAKIARLEAEVAGRSPSFPSATSPSMAEQIAIERSLHLSRMADLSSLLGAARARVTQAERSVAEAEAALASRRSALTAAQTELNLIRPLVDRGIEPRLSLVQAENAAAIASSDVAAAAAAVTRAQSLVAEARASLVQQRQDWRSRAAQELAAAQAEMVALRRTLPALSERVERTIVRSPLDGRVNRVLVTTVGGTVAPGAPLVEIVPSEENLLVEVKIRPSDIAWVRMEQDAKINITAYDSSVYGALEGKVVAISPDATINEQTGESFYTVRVATNDKLLDKDGRPLEIGPGMIADVSLLGDKRTIMSYILSPLTKLGQSALREQ</sequence>
<dbReference type="PANTHER" id="PTHR30386">
    <property type="entry name" value="MEMBRANE FUSION SUBUNIT OF EMRAB-TOLC MULTIDRUG EFFLUX PUMP"/>
    <property type="match status" value="1"/>
</dbReference>
<dbReference type="InterPro" id="IPR058781">
    <property type="entry name" value="HH_AprE-like"/>
</dbReference>
<evidence type="ECO:0000256" key="7">
    <source>
        <dbReference type="ARBA" id="ARBA00022989"/>
    </source>
</evidence>
<evidence type="ECO:0000259" key="12">
    <source>
        <dbReference type="Pfam" id="PF26002"/>
    </source>
</evidence>
<comment type="subcellular location">
    <subcellularLocation>
        <location evidence="1 9">Cell inner membrane</location>
        <topology evidence="1 9">Single-pass membrane protein</topology>
    </subcellularLocation>
</comment>
<dbReference type="Proteomes" id="UP000245916">
    <property type="component" value="Unassembled WGS sequence"/>
</dbReference>
<evidence type="ECO:0000256" key="10">
    <source>
        <dbReference type="SAM" id="Coils"/>
    </source>
</evidence>
<evidence type="ECO:0000256" key="2">
    <source>
        <dbReference type="ARBA" id="ARBA00009477"/>
    </source>
</evidence>
<evidence type="ECO:0000259" key="11">
    <source>
        <dbReference type="Pfam" id="PF25994"/>
    </source>
</evidence>
<dbReference type="PRINTS" id="PR01490">
    <property type="entry name" value="RTXTOXIND"/>
</dbReference>
<proteinExistence type="inferred from homology"/>
<dbReference type="Pfam" id="PF25994">
    <property type="entry name" value="HH_AprE"/>
    <property type="match status" value="1"/>
</dbReference>
<keyword evidence="14" id="KW-1185">Reference proteome</keyword>
<accession>A0A2U2J688</accession>
<dbReference type="EMBL" id="QFFF01000001">
    <property type="protein sequence ID" value="PWG03849.1"/>
    <property type="molecule type" value="Genomic_DNA"/>
</dbReference>
<comment type="caution">
    <text evidence="13">The sequence shown here is derived from an EMBL/GenBank/DDBJ whole genome shotgun (WGS) entry which is preliminary data.</text>
</comment>
<keyword evidence="10" id="KW-0175">Coiled coil</keyword>
<dbReference type="GO" id="GO:0015031">
    <property type="term" value="P:protein transport"/>
    <property type="evidence" value="ECO:0007669"/>
    <property type="project" value="InterPro"/>
</dbReference>
<feature type="domain" description="AprE-like long alpha-helical hairpin" evidence="11">
    <location>
        <begin position="96"/>
        <end position="276"/>
    </location>
</feature>
<dbReference type="SUPFAM" id="SSF111369">
    <property type="entry name" value="HlyD-like secretion proteins"/>
    <property type="match status" value="1"/>
</dbReference>
<evidence type="ECO:0000313" key="14">
    <source>
        <dbReference type="Proteomes" id="UP000245916"/>
    </source>
</evidence>
<dbReference type="GO" id="GO:0005886">
    <property type="term" value="C:plasma membrane"/>
    <property type="evidence" value="ECO:0007669"/>
    <property type="project" value="UniProtKB-SubCell"/>
</dbReference>
<feature type="domain" description="AprE-like beta-barrel" evidence="12">
    <location>
        <begin position="320"/>
        <end position="407"/>
    </location>
</feature>
<evidence type="ECO:0000256" key="8">
    <source>
        <dbReference type="ARBA" id="ARBA00023136"/>
    </source>
</evidence>
<evidence type="ECO:0000256" key="5">
    <source>
        <dbReference type="ARBA" id="ARBA00022519"/>
    </source>
</evidence>
<dbReference type="Gene3D" id="2.40.30.170">
    <property type="match status" value="1"/>
</dbReference>
<keyword evidence="8 9" id="KW-0472">Membrane</keyword>
<feature type="transmembrane region" description="Helical" evidence="9">
    <location>
        <begin position="21"/>
        <end position="39"/>
    </location>
</feature>
<keyword evidence="3 9" id="KW-0813">Transport</keyword>
<dbReference type="NCBIfam" id="TIGR01843">
    <property type="entry name" value="type_I_hlyD"/>
    <property type="match status" value="1"/>
</dbReference>
<evidence type="ECO:0000256" key="4">
    <source>
        <dbReference type="ARBA" id="ARBA00022475"/>
    </source>
</evidence>
<dbReference type="OrthoDB" id="9810980at2"/>
<feature type="coiled-coil region" evidence="10">
    <location>
        <begin position="251"/>
        <end position="278"/>
    </location>
</feature>
<organism evidence="13 14">
    <name type="scientific">Allosphingosinicella humi</name>
    <dbReference type="NCBI Taxonomy" id="2068657"/>
    <lineage>
        <taxon>Bacteria</taxon>
        <taxon>Pseudomonadati</taxon>
        <taxon>Pseudomonadota</taxon>
        <taxon>Alphaproteobacteria</taxon>
        <taxon>Sphingomonadales</taxon>
        <taxon>Sphingomonadaceae</taxon>
        <taxon>Allosphingosinicella</taxon>
    </lineage>
</organism>
<protein>
    <recommendedName>
        <fullName evidence="9">Membrane fusion protein (MFP) family protein</fullName>
    </recommendedName>
</protein>
<keyword evidence="7 9" id="KW-1133">Transmembrane helix</keyword>